<accession>A0AAD6QZ42</accession>
<organism evidence="1 2">
    <name type="scientific">Populus alba x Populus x berolinensis</name>
    <dbReference type="NCBI Taxonomy" id="444605"/>
    <lineage>
        <taxon>Eukaryota</taxon>
        <taxon>Viridiplantae</taxon>
        <taxon>Streptophyta</taxon>
        <taxon>Embryophyta</taxon>
        <taxon>Tracheophyta</taxon>
        <taxon>Spermatophyta</taxon>
        <taxon>Magnoliopsida</taxon>
        <taxon>eudicotyledons</taxon>
        <taxon>Gunneridae</taxon>
        <taxon>Pentapetalae</taxon>
        <taxon>rosids</taxon>
        <taxon>fabids</taxon>
        <taxon>Malpighiales</taxon>
        <taxon>Salicaceae</taxon>
        <taxon>Saliceae</taxon>
        <taxon>Populus</taxon>
    </lineage>
</organism>
<keyword evidence="2" id="KW-1185">Reference proteome</keyword>
<dbReference type="AlphaFoldDB" id="A0AAD6QZ42"/>
<protein>
    <submittedName>
        <fullName evidence="1">Uncharacterized protein</fullName>
    </submittedName>
</protein>
<sequence length="41" mass="4539">MQKRKEYRKIKKLIVRNLAGGPGSAGPPVPGFRLVYDGRGK</sequence>
<gene>
    <name evidence="1" type="ORF">NC653_015116</name>
</gene>
<dbReference type="EMBL" id="JAQIZT010000005">
    <property type="protein sequence ID" value="KAJ6999178.1"/>
    <property type="molecule type" value="Genomic_DNA"/>
</dbReference>
<dbReference type="Proteomes" id="UP001164929">
    <property type="component" value="Chromosome 5"/>
</dbReference>
<name>A0AAD6QZ42_9ROSI</name>
<reference evidence="1" key="1">
    <citation type="journal article" date="2023" name="Mol. Ecol. Resour.">
        <title>Chromosome-level genome assembly of a triploid poplar Populus alba 'Berolinensis'.</title>
        <authorList>
            <person name="Chen S."/>
            <person name="Yu Y."/>
            <person name="Wang X."/>
            <person name="Wang S."/>
            <person name="Zhang T."/>
            <person name="Zhou Y."/>
            <person name="He R."/>
            <person name="Meng N."/>
            <person name="Wang Y."/>
            <person name="Liu W."/>
            <person name="Liu Z."/>
            <person name="Liu J."/>
            <person name="Guo Q."/>
            <person name="Huang H."/>
            <person name="Sederoff R.R."/>
            <person name="Wang G."/>
            <person name="Qu G."/>
            <person name="Chen S."/>
        </authorList>
    </citation>
    <scope>NUCLEOTIDE SEQUENCE</scope>
    <source>
        <strain evidence="1">SC-2020</strain>
    </source>
</reference>
<evidence type="ECO:0000313" key="1">
    <source>
        <dbReference type="EMBL" id="KAJ6999178.1"/>
    </source>
</evidence>
<proteinExistence type="predicted"/>
<evidence type="ECO:0000313" key="2">
    <source>
        <dbReference type="Proteomes" id="UP001164929"/>
    </source>
</evidence>
<comment type="caution">
    <text evidence="1">The sequence shown here is derived from an EMBL/GenBank/DDBJ whole genome shotgun (WGS) entry which is preliminary data.</text>
</comment>